<proteinExistence type="predicted"/>
<name>A0ABW0LQ99_9BACL</name>
<evidence type="ECO:0000313" key="2">
    <source>
        <dbReference type="EMBL" id="MFC5468074.1"/>
    </source>
</evidence>
<keyword evidence="1" id="KW-0812">Transmembrane</keyword>
<evidence type="ECO:0000313" key="3">
    <source>
        <dbReference type="Proteomes" id="UP001596105"/>
    </source>
</evidence>
<keyword evidence="3" id="KW-1185">Reference proteome</keyword>
<keyword evidence="1" id="KW-0472">Membrane</keyword>
<reference evidence="3" key="1">
    <citation type="journal article" date="2019" name="Int. J. Syst. Evol. Microbiol.">
        <title>The Global Catalogue of Microorganisms (GCM) 10K type strain sequencing project: providing services to taxonomists for standard genome sequencing and annotation.</title>
        <authorList>
            <consortium name="The Broad Institute Genomics Platform"/>
            <consortium name="The Broad Institute Genome Sequencing Center for Infectious Disease"/>
            <person name="Wu L."/>
            <person name="Ma J."/>
        </authorList>
    </citation>
    <scope>NUCLEOTIDE SEQUENCE [LARGE SCALE GENOMIC DNA]</scope>
    <source>
        <strain evidence="3">CCUG 57113</strain>
    </source>
</reference>
<evidence type="ECO:0000256" key="1">
    <source>
        <dbReference type="SAM" id="Phobius"/>
    </source>
</evidence>
<accession>A0ABW0LQ99</accession>
<sequence>MAADTVTVLISGFGLGLYVPGLLIAERLKRLGVAAETCVFETLIADKQEQVLKSRQACHRSFQVAQFSARVPMDLSKSMDERAVGQLLERWEEEGRSEFIALSGHWLHVLDRYRERVFPRAVHAEIVYVDCGLPPSWTSVKHYDPSYADRYREIWIYDAGVKRLNHPIVVADASPPSWDERERRLIVHGGGWGMGTYRTKIPELRELGFSLDIVAYELDEGTGGGEEDRFYMVDPAWTPWRRNADGALMFPPLGEIRDGRADRFADRGDRHALFDVTSRTMAIVGKPGAGTLIDSLASATPLVMLEPFGEHEKANAGLWQSLGFGIPYEEWRAGGFSAEVLESLHDRLSAAGRTSGTDYAAHYAKRRRTADPT</sequence>
<organism evidence="2 3">
    <name type="scientific">Cohnella suwonensis</name>
    <dbReference type="NCBI Taxonomy" id="696072"/>
    <lineage>
        <taxon>Bacteria</taxon>
        <taxon>Bacillati</taxon>
        <taxon>Bacillota</taxon>
        <taxon>Bacilli</taxon>
        <taxon>Bacillales</taxon>
        <taxon>Paenibacillaceae</taxon>
        <taxon>Cohnella</taxon>
    </lineage>
</organism>
<gene>
    <name evidence="2" type="ORF">ACFPPD_05030</name>
</gene>
<comment type="caution">
    <text evidence="2">The sequence shown here is derived from an EMBL/GenBank/DDBJ whole genome shotgun (WGS) entry which is preliminary data.</text>
</comment>
<dbReference type="RefSeq" id="WP_209746408.1">
    <property type="nucleotide sequence ID" value="NZ_JBHSMH010000007.1"/>
</dbReference>
<dbReference type="Proteomes" id="UP001596105">
    <property type="component" value="Unassembled WGS sequence"/>
</dbReference>
<keyword evidence="1" id="KW-1133">Transmembrane helix</keyword>
<dbReference type="EMBL" id="JBHSMH010000007">
    <property type="protein sequence ID" value="MFC5468074.1"/>
    <property type="molecule type" value="Genomic_DNA"/>
</dbReference>
<protein>
    <submittedName>
        <fullName evidence="2">UDP-glucuronosyltransferase</fullName>
    </submittedName>
</protein>
<feature type="transmembrane region" description="Helical" evidence="1">
    <location>
        <begin position="6"/>
        <end position="25"/>
    </location>
</feature>